<reference evidence="1 2" key="1">
    <citation type="submission" date="2016-10" db="EMBL/GenBank/DDBJ databases">
        <authorList>
            <person name="de Groot N.N."/>
        </authorList>
    </citation>
    <scope>NUCLEOTIDE SEQUENCE [LARGE SCALE GENOMIC DNA]</scope>
    <source>
        <strain evidence="1 2">CPCC 202699</strain>
    </source>
</reference>
<dbReference type="AlphaFoldDB" id="A0A1H3JZ07"/>
<accession>A0A1H3JZ07</accession>
<evidence type="ECO:0000313" key="1">
    <source>
        <dbReference type="EMBL" id="SDY45152.1"/>
    </source>
</evidence>
<dbReference type="STRING" id="589385.SAMN05421504_105593"/>
<name>A0A1H3JZ07_9PSEU</name>
<dbReference type="EMBL" id="FNON01000005">
    <property type="protein sequence ID" value="SDY45152.1"/>
    <property type="molecule type" value="Genomic_DNA"/>
</dbReference>
<sequence length="615" mass="67598">MTTSFSIPRELHLADVNPFLSITVLECVGDDVDVAFKEFQRFLRKTANDRGRANAVNVWSERTVGAREVVDEVGVLGDFGFDGLFFIARELVRVPGWASKESGLADVCQQLMMALRRNRLVAVYGEVPSSERLQTWVRRTGTFRFVSQPVLAATFNGDARMVWMRGMHRRRLTKPDSKALGGQRVQDTLDGLDDSTFALAAAKFFYEPVDDKALLREVITVNPAKSTISWKRTSDFPMFLAAAGEALDMLELGLVSEAEPEPPFVELAIPETDLGKVRDAFEISVADVDGEQADSAEYEELAERAELLRSAIVAVREVPDSSGVLVEVGLDGAVAGTLLLKPIKVGDGVQLDVRYSDAPSAEPIARRIKEAIGDGDLLTVHYQSGHAFNNRQVFRENLKSDAFPNLVFEDFTGYRVTKEKPALVKGKSLHDVIGEPGDDSLFAWVVKTFDKGWLLCDDGAGEVADFLHLAEDGTLTAIHVKAAGSHSPDRRIAVTAFEEVVSQTVKNIRRLRTDDLLARFDGPLLATRAAWHDGVRVAGADFLDELKVRVPSDHTKVIIVQPHLLASVHDTAREAARLGKTTRDSASLALLDDLLHRTRKSVVTLWADLMVIGSA</sequence>
<dbReference type="Proteomes" id="UP000199515">
    <property type="component" value="Unassembled WGS sequence"/>
</dbReference>
<proteinExistence type="predicted"/>
<protein>
    <submittedName>
        <fullName evidence="1">Uncharacterized protein</fullName>
    </submittedName>
</protein>
<evidence type="ECO:0000313" key="2">
    <source>
        <dbReference type="Proteomes" id="UP000199515"/>
    </source>
</evidence>
<gene>
    <name evidence="1" type="ORF">SAMN05421504_105593</name>
</gene>
<organism evidence="1 2">
    <name type="scientific">Amycolatopsis xylanica</name>
    <dbReference type="NCBI Taxonomy" id="589385"/>
    <lineage>
        <taxon>Bacteria</taxon>
        <taxon>Bacillati</taxon>
        <taxon>Actinomycetota</taxon>
        <taxon>Actinomycetes</taxon>
        <taxon>Pseudonocardiales</taxon>
        <taxon>Pseudonocardiaceae</taxon>
        <taxon>Amycolatopsis</taxon>
    </lineage>
</organism>
<keyword evidence="2" id="KW-1185">Reference proteome</keyword>